<reference evidence="2" key="1">
    <citation type="journal article" date="2020" name="mSystems">
        <title>Genome- and Community-Level Interaction Insights into Carbon Utilization and Element Cycling Functions of Hydrothermarchaeota in Hydrothermal Sediment.</title>
        <authorList>
            <person name="Zhou Z."/>
            <person name="Liu Y."/>
            <person name="Xu W."/>
            <person name="Pan J."/>
            <person name="Luo Z.H."/>
            <person name="Li M."/>
        </authorList>
    </citation>
    <scope>NUCLEOTIDE SEQUENCE [LARGE SCALE GENOMIC DNA]</scope>
    <source>
        <strain evidence="2">SpSt-289</strain>
    </source>
</reference>
<feature type="transmembrane region" description="Helical" evidence="1">
    <location>
        <begin position="160"/>
        <end position="178"/>
    </location>
</feature>
<keyword evidence="1" id="KW-0812">Transmembrane</keyword>
<name>A0A7C1JVY7_9CHLR</name>
<feature type="transmembrane region" description="Helical" evidence="1">
    <location>
        <begin position="346"/>
        <end position="371"/>
    </location>
</feature>
<accession>A0A7C1JVY7</accession>
<keyword evidence="1" id="KW-1133">Transmembrane helix</keyword>
<sequence>MTSKPFLSPGRQVAYALGQLGWSTLVNIIGLTLVYFYLPPENAGLPTLITTVVFLGIFNAITLIAASGRLWDAITDPLIANLSDRLRHPRGRRIPFLAVGALPAALFCVLMFMPLVRQVSAVNIVWLVVMQMLFYLFLTVYVTPYFALLPELGHTATQRLNLSTWISITYALGIMVAAQTPALAGVVQSSFGVEDKMTAFQIAIAALAFVAMLLMYLPVLFIDENRYCERVPSTVPLFEAVRTTFRNQSFRYYVVADFAYFMALTIVNTGLLYYITVLLMLEEALVSALLTVMVVLSFVFYPAVNLLARRLGKKPLIVVSFFWMSVIFFGVFFLGRMPLPPVVQAYTLIVLYAIPIAFLGVLPNAVLADIAEHDAMHTGERLEGMFFAARTFMQKLGQTMGVVIFATLTIWGRNPGDDLGIRLSGLAGFVLCVAAGLIFLRYNERRVLRELEQHEAAS</sequence>
<protein>
    <submittedName>
        <fullName evidence="2">MFS transporter</fullName>
    </submittedName>
</protein>
<dbReference type="GO" id="GO:0005886">
    <property type="term" value="C:plasma membrane"/>
    <property type="evidence" value="ECO:0007669"/>
    <property type="project" value="TreeGrafter"/>
</dbReference>
<feature type="transmembrane region" description="Helical" evidence="1">
    <location>
        <begin position="124"/>
        <end position="148"/>
    </location>
</feature>
<dbReference type="PANTHER" id="PTHR11328">
    <property type="entry name" value="MAJOR FACILITATOR SUPERFAMILY DOMAIN-CONTAINING PROTEIN"/>
    <property type="match status" value="1"/>
</dbReference>
<feature type="transmembrane region" description="Helical" evidence="1">
    <location>
        <begin position="198"/>
        <end position="222"/>
    </location>
</feature>
<feature type="transmembrane region" description="Helical" evidence="1">
    <location>
        <begin position="44"/>
        <end position="66"/>
    </location>
</feature>
<dbReference type="AlphaFoldDB" id="A0A7C1JVY7"/>
<feature type="transmembrane region" description="Helical" evidence="1">
    <location>
        <begin position="284"/>
        <end position="304"/>
    </location>
</feature>
<dbReference type="Gene3D" id="1.20.1250.20">
    <property type="entry name" value="MFS general substrate transporter like domains"/>
    <property type="match status" value="1"/>
</dbReference>
<dbReference type="EMBL" id="DSMG01000060">
    <property type="protein sequence ID" value="HDX30928.1"/>
    <property type="molecule type" value="Genomic_DNA"/>
</dbReference>
<feature type="transmembrane region" description="Helical" evidence="1">
    <location>
        <begin position="392"/>
        <end position="413"/>
    </location>
</feature>
<feature type="transmembrane region" description="Helical" evidence="1">
    <location>
        <begin position="252"/>
        <end position="278"/>
    </location>
</feature>
<gene>
    <name evidence="2" type="ORF">ENQ20_05470</name>
</gene>
<feature type="transmembrane region" description="Helical" evidence="1">
    <location>
        <begin position="94"/>
        <end position="112"/>
    </location>
</feature>
<evidence type="ECO:0000256" key="1">
    <source>
        <dbReference type="SAM" id="Phobius"/>
    </source>
</evidence>
<dbReference type="InterPro" id="IPR036259">
    <property type="entry name" value="MFS_trans_sf"/>
</dbReference>
<organism evidence="2">
    <name type="scientific">Caldilinea aerophila</name>
    <dbReference type="NCBI Taxonomy" id="133453"/>
    <lineage>
        <taxon>Bacteria</taxon>
        <taxon>Bacillati</taxon>
        <taxon>Chloroflexota</taxon>
        <taxon>Caldilineae</taxon>
        <taxon>Caldilineales</taxon>
        <taxon>Caldilineaceae</taxon>
        <taxon>Caldilinea</taxon>
    </lineage>
</organism>
<dbReference type="SUPFAM" id="SSF103473">
    <property type="entry name" value="MFS general substrate transporter"/>
    <property type="match status" value="1"/>
</dbReference>
<dbReference type="InterPro" id="IPR039672">
    <property type="entry name" value="MFS_2"/>
</dbReference>
<proteinExistence type="predicted"/>
<dbReference type="GO" id="GO:0008643">
    <property type="term" value="P:carbohydrate transport"/>
    <property type="evidence" value="ECO:0007669"/>
    <property type="project" value="InterPro"/>
</dbReference>
<dbReference type="GO" id="GO:0015293">
    <property type="term" value="F:symporter activity"/>
    <property type="evidence" value="ECO:0007669"/>
    <property type="project" value="InterPro"/>
</dbReference>
<feature type="transmembrane region" description="Helical" evidence="1">
    <location>
        <begin position="316"/>
        <end position="334"/>
    </location>
</feature>
<comment type="caution">
    <text evidence="2">The sequence shown here is derived from an EMBL/GenBank/DDBJ whole genome shotgun (WGS) entry which is preliminary data.</text>
</comment>
<evidence type="ECO:0000313" key="2">
    <source>
        <dbReference type="EMBL" id="HDX30928.1"/>
    </source>
</evidence>
<dbReference type="Pfam" id="PF13347">
    <property type="entry name" value="MFS_2"/>
    <property type="match status" value="1"/>
</dbReference>
<dbReference type="PANTHER" id="PTHR11328:SF24">
    <property type="entry name" value="MAJOR FACILITATOR SUPERFAMILY (MFS) PROFILE DOMAIN-CONTAINING PROTEIN"/>
    <property type="match status" value="1"/>
</dbReference>
<feature type="transmembrane region" description="Helical" evidence="1">
    <location>
        <begin position="419"/>
        <end position="440"/>
    </location>
</feature>
<feature type="transmembrane region" description="Helical" evidence="1">
    <location>
        <begin position="12"/>
        <end position="38"/>
    </location>
</feature>
<keyword evidence="1" id="KW-0472">Membrane</keyword>